<dbReference type="Gene3D" id="3.40.630.30">
    <property type="match status" value="1"/>
</dbReference>
<evidence type="ECO:0000313" key="2">
    <source>
        <dbReference type="EMBL" id="KAF6238997.1"/>
    </source>
</evidence>
<dbReference type="Pfam" id="PF00583">
    <property type="entry name" value="Acetyltransf_1"/>
    <property type="match status" value="1"/>
</dbReference>
<dbReference type="GO" id="GO:0016747">
    <property type="term" value="F:acyltransferase activity, transferring groups other than amino-acyl groups"/>
    <property type="evidence" value="ECO:0007669"/>
    <property type="project" value="InterPro"/>
</dbReference>
<dbReference type="InterPro" id="IPR000182">
    <property type="entry name" value="GNAT_dom"/>
</dbReference>
<gene>
    <name evidence="2" type="ORF">HO173_002869</name>
</gene>
<reference evidence="2 3" key="1">
    <citation type="journal article" date="2020" name="Genomics">
        <title>Complete, high-quality genomes from long-read metagenomic sequencing of two wolf lichen thalli reveals enigmatic genome architecture.</title>
        <authorList>
            <person name="McKenzie S.K."/>
            <person name="Walston R.F."/>
            <person name="Allen J.L."/>
        </authorList>
    </citation>
    <scope>NUCLEOTIDE SEQUENCE [LARGE SCALE GENOMIC DNA]</scope>
    <source>
        <strain evidence="2">WasteWater2</strain>
    </source>
</reference>
<dbReference type="PROSITE" id="PS51186">
    <property type="entry name" value="GNAT"/>
    <property type="match status" value="1"/>
</dbReference>
<dbReference type="EMBL" id="JACCJC010000007">
    <property type="protein sequence ID" value="KAF6238997.1"/>
    <property type="molecule type" value="Genomic_DNA"/>
</dbReference>
<dbReference type="OrthoDB" id="2832510at2759"/>
<evidence type="ECO:0000313" key="3">
    <source>
        <dbReference type="Proteomes" id="UP000578531"/>
    </source>
</evidence>
<keyword evidence="3" id="KW-1185">Reference proteome</keyword>
<dbReference type="InterPro" id="IPR052523">
    <property type="entry name" value="Trichothecene_AcTrans"/>
</dbReference>
<accession>A0A8H6L7Z1</accession>
<dbReference type="InterPro" id="IPR016181">
    <property type="entry name" value="Acyl_CoA_acyltransferase"/>
</dbReference>
<dbReference type="SUPFAM" id="SSF55729">
    <property type="entry name" value="Acyl-CoA N-acyltransferases (Nat)"/>
    <property type="match status" value="1"/>
</dbReference>
<feature type="domain" description="N-acetyltransferase" evidence="1">
    <location>
        <begin position="73"/>
        <end position="216"/>
    </location>
</feature>
<protein>
    <recommendedName>
        <fullName evidence="1">N-acetyltransferase domain-containing protein</fullName>
    </recommendedName>
</protein>
<dbReference type="Proteomes" id="UP000578531">
    <property type="component" value="Unassembled WGS sequence"/>
</dbReference>
<dbReference type="GeneID" id="59284540"/>
<dbReference type="RefSeq" id="XP_037168293.1">
    <property type="nucleotide sequence ID" value="XM_037304800.1"/>
</dbReference>
<sequence length="230" mass="25824">MAFTLQPVGPADVSDITRIFQSAFANDHIMSHFHPRTPDRLKWDQDFQFFSTQIAESAAYGGRLTKVVEESSGKTVAFSKWDYPHALTAEQRAEKKRKAMEDRLKKVVEGSNEGLMKDFFTQLIAGRERWLVPEKTFFLHILAVDPAYQRRGLGSMLIRPGLEDADKAGAQTYIEASPDGLPLYLKHGWEPVDKMVIDMGKHGAGSGVEVMPFLMREANAPNKVGKKIDL</sequence>
<dbReference type="PANTHER" id="PTHR42791">
    <property type="entry name" value="GNAT FAMILY ACETYLTRANSFERASE"/>
    <property type="match status" value="1"/>
</dbReference>
<name>A0A8H6L7Z1_9LECA</name>
<proteinExistence type="predicted"/>
<dbReference type="PANTHER" id="PTHR42791:SF2">
    <property type="entry name" value="N-ACETYLTRANSFERASE DOMAIN-CONTAINING PROTEIN"/>
    <property type="match status" value="1"/>
</dbReference>
<organism evidence="2 3">
    <name type="scientific">Letharia columbiana</name>
    <dbReference type="NCBI Taxonomy" id="112416"/>
    <lineage>
        <taxon>Eukaryota</taxon>
        <taxon>Fungi</taxon>
        <taxon>Dikarya</taxon>
        <taxon>Ascomycota</taxon>
        <taxon>Pezizomycotina</taxon>
        <taxon>Lecanoromycetes</taxon>
        <taxon>OSLEUM clade</taxon>
        <taxon>Lecanoromycetidae</taxon>
        <taxon>Lecanorales</taxon>
        <taxon>Lecanorineae</taxon>
        <taxon>Parmeliaceae</taxon>
        <taxon>Letharia</taxon>
    </lineage>
</organism>
<comment type="caution">
    <text evidence="2">The sequence shown here is derived from an EMBL/GenBank/DDBJ whole genome shotgun (WGS) entry which is preliminary data.</text>
</comment>
<dbReference type="CDD" id="cd04301">
    <property type="entry name" value="NAT_SF"/>
    <property type="match status" value="1"/>
</dbReference>
<dbReference type="AlphaFoldDB" id="A0A8H6L7Z1"/>
<evidence type="ECO:0000259" key="1">
    <source>
        <dbReference type="PROSITE" id="PS51186"/>
    </source>
</evidence>